<protein>
    <submittedName>
        <fullName evidence="1">Uncharacterized protein</fullName>
    </submittedName>
</protein>
<dbReference type="RefSeq" id="WP_191802428.1">
    <property type="nucleotide sequence ID" value="NZ_JACSQL010000009.1"/>
</dbReference>
<comment type="caution">
    <text evidence="1">The sequence shown here is derived from an EMBL/GenBank/DDBJ whole genome shotgun (WGS) entry which is preliminary data.</text>
</comment>
<name>A0ABR8T2Q1_9BACL</name>
<reference evidence="1 2" key="1">
    <citation type="submission" date="2020-08" db="EMBL/GenBank/DDBJ databases">
        <title>A Genomic Blueprint of the Chicken Gut Microbiome.</title>
        <authorList>
            <person name="Gilroy R."/>
            <person name="Ravi A."/>
            <person name="Getino M."/>
            <person name="Pursley I."/>
            <person name="Horton D.L."/>
            <person name="Alikhan N.-F."/>
            <person name="Baker D."/>
            <person name="Gharbi K."/>
            <person name="Hall N."/>
            <person name="Watson M."/>
            <person name="Adriaenssens E.M."/>
            <person name="Foster-Nyarko E."/>
            <person name="Jarju S."/>
            <person name="Secka A."/>
            <person name="Antonio M."/>
            <person name="Oren A."/>
            <person name="Chaudhuri R."/>
            <person name="La Ragione R.M."/>
            <person name="Hildebrand F."/>
            <person name="Pallen M.J."/>
        </authorList>
    </citation>
    <scope>NUCLEOTIDE SEQUENCE [LARGE SCALE GENOMIC DNA]</scope>
    <source>
        <strain evidence="1 2">Sa2BVA9</strain>
    </source>
</reference>
<keyword evidence="2" id="KW-1185">Reference proteome</keyword>
<sequence length="68" mass="7771">MNRVYTAMEEVGLAAKLADLKEEHYRNTLALSTIIELLIEKNILTREEVEKKAADLDSFMENSPYPTV</sequence>
<dbReference type="Proteomes" id="UP000608071">
    <property type="component" value="Unassembled WGS sequence"/>
</dbReference>
<evidence type="ECO:0000313" key="2">
    <source>
        <dbReference type="Proteomes" id="UP000608071"/>
    </source>
</evidence>
<gene>
    <name evidence="1" type="ORF">H9647_17655</name>
</gene>
<dbReference type="EMBL" id="JACSQL010000009">
    <property type="protein sequence ID" value="MBD7969889.1"/>
    <property type="molecule type" value="Genomic_DNA"/>
</dbReference>
<organism evidence="1 2">
    <name type="scientific">Paenibacillus gallinarum</name>
    <dbReference type="NCBI Taxonomy" id="2762232"/>
    <lineage>
        <taxon>Bacteria</taxon>
        <taxon>Bacillati</taxon>
        <taxon>Bacillota</taxon>
        <taxon>Bacilli</taxon>
        <taxon>Bacillales</taxon>
        <taxon>Paenibacillaceae</taxon>
        <taxon>Paenibacillus</taxon>
    </lineage>
</organism>
<evidence type="ECO:0000313" key="1">
    <source>
        <dbReference type="EMBL" id="MBD7969889.1"/>
    </source>
</evidence>
<accession>A0ABR8T2Q1</accession>
<proteinExistence type="predicted"/>